<dbReference type="InParanoid" id="L5JSE2"/>
<dbReference type="EMBL" id="KB031150">
    <property type="protein sequence ID" value="ELK01857.1"/>
    <property type="molecule type" value="Genomic_DNA"/>
</dbReference>
<protein>
    <submittedName>
        <fullName evidence="1">Uncharacterized protein</fullName>
    </submittedName>
</protein>
<sequence length="106" mass="11586">MLKLKLTVGNGREVGTAPIQPNIKSTVFRRNGFSFLFTNMAPGPATPDAGTKQSIQYNTPKSTAVNDSLPAAANTTPCSFLFLPEDSKDMVAYIPLLKWRKKKHSC</sequence>
<dbReference type="AlphaFoldDB" id="L5JSE2"/>
<dbReference type="Proteomes" id="UP000010552">
    <property type="component" value="Unassembled WGS sequence"/>
</dbReference>
<reference evidence="2" key="1">
    <citation type="journal article" date="2013" name="Science">
        <title>Comparative analysis of bat genomes provides insight into the evolution of flight and immunity.</title>
        <authorList>
            <person name="Zhang G."/>
            <person name="Cowled C."/>
            <person name="Shi Z."/>
            <person name="Huang Z."/>
            <person name="Bishop-Lilly K.A."/>
            <person name="Fang X."/>
            <person name="Wynne J.W."/>
            <person name="Xiong Z."/>
            <person name="Baker M.L."/>
            <person name="Zhao W."/>
            <person name="Tachedjian M."/>
            <person name="Zhu Y."/>
            <person name="Zhou P."/>
            <person name="Jiang X."/>
            <person name="Ng J."/>
            <person name="Yang L."/>
            <person name="Wu L."/>
            <person name="Xiao J."/>
            <person name="Feng Y."/>
            <person name="Chen Y."/>
            <person name="Sun X."/>
            <person name="Zhang Y."/>
            <person name="Marsh G.A."/>
            <person name="Crameri G."/>
            <person name="Broder C.C."/>
            <person name="Frey K.G."/>
            <person name="Wang L.F."/>
            <person name="Wang J."/>
        </authorList>
    </citation>
    <scope>NUCLEOTIDE SEQUENCE [LARGE SCALE GENOMIC DNA]</scope>
</reference>
<keyword evidence="2" id="KW-1185">Reference proteome</keyword>
<proteinExistence type="predicted"/>
<evidence type="ECO:0000313" key="2">
    <source>
        <dbReference type="Proteomes" id="UP000010552"/>
    </source>
</evidence>
<organism evidence="1 2">
    <name type="scientific">Pteropus alecto</name>
    <name type="common">Black flying fox</name>
    <dbReference type="NCBI Taxonomy" id="9402"/>
    <lineage>
        <taxon>Eukaryota</taxon>
        <taxon>Metazoa</taxon>
        <taxon>Chordata</taxon>
        <taxon>Craniata</taxon>
        <taxon>Vertebrata</taxon>
        <taxon>Euteleostomi</taxon>
        <taxon>Mammalia</taxon>
        <taxon>Eutheria</taxon>
        <taxon>Laurasiatheria</taxon>
        <taxon>Chiroptera</taxon>
        <taxon>Yinpterochiroptera</taxon>
        <taxon>Pteropodoidea</taxon>
        <taxon>Pteropodidae</taxon>
        <taxon>Pteropodinae</taxon>
        <taxon>Pteropus</taxon>
    </lineage>
</organism>
<evidence type="ECO:0000313" key="1">
    <source>
        <dbReference type="EMBL" id="ELK01857.1"/>
    </source>
</evidence>
<name>L5JSE2_PTEAL</name>
<accession>L5JSE2</accession>
<gene>
    <name evidence="1" type="ORF">PAL_GLEAN10019955</name>
</gene>